<dbReference type="SMART" id="SM00729">
    <property type="entry name" value="Elp3"/>
    <property type="match status" value="1"/>
</dbReference>
<dbReference type="PANTHER" id="PTHR11135">
    <property type="entry name" value="HISTONE ACETYLTRANSFERASE-RELATED"/>
    <property type="match status" value="1"/>
</dbReference>
<evidence type="ECO:0000313" key="8">
    <source>
        <dbReference type="EMBL" id="MBL4930850.1"/>
    </source>
</evidence>
<evidence type="ECO:0000256" key="2">
    <source>
        <dbReference type="ARBA" id="ARBA00022485"/>
    </source>
</evidence>
<dbReference type="InterPro" id="IPR007197">
    <property type="entry name" value="rSAM"/>
</dbReference>
<keyword evidence="6" id="KW-0411">Iron-sulfur</keyword>
<dbReference type="CDD" id="cd01335">
    <property type="entry name" value="Radical_SAM"/>
    <property type="match status" value="1"/>
</dbReference>
<evidence type="ECO:0000256" key="6">
    <source>
        <dbReference type="ARBA" id="ARBA00023014"/>
    </source>
</evidence>
<protein>
    <submittedName>
        <fullName evidence="8">Radical SAM protein</fullName>
    </submittedName>
</protein>
<organism evidence="8 9">
    <name type="scientific">Clostridium paridis</name>
    <dbReference type="NCBI Taxonomy" id="2803863"/>
    <lineage>
        <taxon>Bacteria</taxon>
        <taxon>Bacillati</taxon>
        <taxon>Bacillota</taxon>
        <taxon>Clostridia</taxon>
        <taxon>Eubacteriales</taxon>
        <taxon>Clostridiaceae</taxon>
        <taxon>Clostridium</taxon>
    </lineage>
</organism>
<evidence type="ECO:0000256" key="1">
    <source>
        <dbReference type="ARBA" id="ARBA00001966"/>
    </source>
</evidence>
<evidence type="ECO:0000256" key="3">
    <source>
        <dbReference type="ARBA" id="ARBA00022691"/>
    </source>
</evidence>
<keyword evidence="9" id="KW-1185">Reference proteome</keyword>
<dbReference type="AlphaFoldDB" id="A0A937FDJ7"/>
<accession>A0A937FDJ7</accession>
<keyword evidence="2" id="KW-0004">4Fe-4S</keyword>
<dbReference type="EMBL" id="JAESWA010000017">
    <property type="protein sequence ID" value="MBL4930850.1"/>
    <property type="molecule type" value="Genomic_DNA"/>
</dbReference>
<feature type="domain" description="Radical SAM core" evidence="7">
    <location>
        <begin position="1"/>
        <end position="236"/>
    </location>
</feature>
<proteinExistence type="predicted"/>
<dbReference type="GO" id="GO:0051539">
    <property type="term" value="F:4 iron, 4 sulfur cluster binding"/>
    <property type="evidence" value="ECO:0007669"/>
    <property type="project" value="UniProtKB-KW"/>
</dbReference>
<dbReference type="SFLD" id="SFLDG01086">
    <property type="entry name" value="elongater_protein-like"/>
    <property type="match status" value="1"/>
</dbReference>
<dbReference type="GO" id="GO:0002926">
    <property type="term" value="P:tRNA wobble base 5-methoxycarbonylmethyl-2-thiouridinylation"/>
    <property type="evidence" value="ECO:0007669"/>
    <property type="project" value="TreeGrafter"/>
</dbReference>
<dbReference type="GO" id="GO:0003824">
    <property type="term" value="F:catalytic activity"/>
    <property type="evidence" value="ECO:0007669"/>
    <property type="project" value="InterPro"/>
</dbReference>
<dbReference type="InterPro" id="IPR058240">
    <property type="entry name" value="rSAM_sf"/>
</dbReference>
<dbReference type="GO" id="GO:0046872">
    <property type="term" value="F:metal ion binding"/>
    <property type="evidence" value="ECO:0007669"/>
    <property type="project" value="UniProtKB-KW"/>
</dbReference>
<dbReference type="SFLD" id="SFLDG01082">
    <property type="entry name" value="B12-binding_domain_containing"/>
    <property type="match status" value="1"/>
</dbReference>
<reference evidence="8" key="1">
    <citation type="submission" date="2021-01" db="EMBL/GenBank/DDBJ databases">
        <title>Genome public.</title>
        <authorList>
            <person name="Liu C."/>
            <person name="Sun Q."/>
        </authorList>
    </citation>
    <scope>NUCLEOTIDE SEQUENCE</scope>
    <source>
        <strain evidence="8">YIM B02565</strain>
    </source>
</reference>
<evidence type="ECO:0000256" key="5">
    <source>
        <dbReference type="ARBA" id="ARBA00023004"/>
    </source>
</evidence>
<dbReference type="InterPro" id="IPR023404">
    <property type="entry name" value="rSAM_horseshoe"/>
</dbReference>
<dbReference type="Pfam" id="PF16199">
    <property type="entry name" value="Radical_SAM_C"/>
    <property type="match status" value="1"/>
</dbReference>
<dbReference type="SUPFAM" id="SSF102114">
    <property type="entry name" value="Radical SAM enzymes"/>
    <property type="match status" value="1"/>
</dbReference>
<gene>
    <name evidence="8" type="ORF">JK634_03465</name>
</gene>
<dbReference type="FunFam" id="3.80.30.20:FF:000016">
    <property type="entry name" value="Oxygen-independent coproporphyrinogen III oxidase"/>
    <property type="match status" value="1"/>
</dbReference>
<comment type="caution">
    <text evidence="8">The sequence shown here is derived from an EMBL/GenBank/DDBJ whole genome shotgun (WGS) entry which is preliminary data.</text>
</comment>
<evidence type="ECO:0000256" key="4">
    <source>
        <dbReference type="ARBA" id="ARBA00022723"/>
    </source>
</evidence>
<dbReference type="RefSeq" id="WP_202766232.1">
    <property type="nucleotide sequence ID" value="NZ_JAESWA010000017.1"/>
</dbReference>
<dbReference type="InterPro" id="IPR032432">
    <property type="entry name" value="Radical_SAM_C"/>
</dbReference>
<dbReference type="GO" id="GO:0005737">
    <property type="term" value="C:cytoplasm"/>
    <property type="evidence" value="ECO:0007669"/>
    <property type="project" value="TreeGrafter"/>
</dbReference>
<dbReference type="SFLD" id="SFLDS00029">
    <property type="entry name" value="Radical_SAM"/>
    <property type="match status" value="1"/>
</dbReference>
<keyword evidence="3" id="KW-0949">S-adenosyl-L-methionine</keyword>
<keyword evidence="5" id="KW-0408">Iron</keyword>
<dbReference type="Gene3D" id="3.80.30.20">
    <property type="entry name" value="tm_1862 like domain"/>
    <property type="match status" value="1"/>
</dbReference>
<sequence length="347" mass="39415">MGKNYYIIPLFVPHEGCPHNCVFCNQSRITGESERVTRDIAIKTIDEYLETINSNNSTVEVSFFGGTFTAIREENQKELLEVAKHYKDKGLIDKIRLSTRPDYINEYILDYLKEYGVDIIELGVQSLIDDVLKLSGRGHSKEDVENASRLIKDYGFTLGHQLMIGLPGDTLDRDIQSVRDSIEMKPDIARIYPALVIKDTPMEIMYKRGTFIPYTLEEAVEASKIVFKEYKSNDVKVIRIGLQPTENITLGKDIIAGPFHPAFRELVEASILEENLLSIAKEHISSSSFDILINPKNLSKLYADKKKYFNDLNSKLKDININVVQDSAIDRESIIIKSGANEFKINL</sequence>
<dbReference type="PANTHER" id="PTHR11135:SF0">
    <property type="entry name" value="ELONGATOR COMPLEX PROTEIN 3"/>
    <property type="match status" value="1"/>
</dbReference>
<dbReference type="InterPro" id="IPR039661">
    <property type="entry name" value="ELP3"/>
</dbReference>
<dbReference type="PROSITE" id="PS51918">
    <property type="entry name" value="RADICAL_SAM"/>
    <property type="match status" value="1"/>
</dbReference>
<dbReference type="Proteomes" id="UP000623681">
    <property type="component" value="Unassembled WGS sequence"/>
</dbReference>
<dbReference type="Pfam" id="PF04055">
    <property type="entry name" value="Radical_SAM"/>
    <property type="match status" value="1"/>
</dbReference>
<name>A0A937FDJ7_9CLOT</name>
<comment type="cofactor">
    <cofactor evidence="1">
        <name>[4Fe-4S] cluster</name>
        <dbReference type="ChEBI" id="CHEBI:49883"/>
    </cofactor>
</comment>
<evidence type="ECO:0000259" key="7">
    <source>
        <dbReference type="PROSITE" id="PS51918"/>
    </source>
</evidence>
<keyword evidence="4" id="KW-0479">Metal-binding</keyword>
<dbReference type="InterPro" id="IPR006638">
    <property type="entry name" value="Elp3/MiaA/NifB-like_rSAM"/>
</dbReference>
<evidence type="ECO:0000313" key="9">
    <source>
        <dbReference type="Proteomes" id="UP000623681"/>
    </source>
</evidence>